<dbReference type="InterPro" id="IPR036884">
    <property type="entry name" value="2Fe-2S-bd_dom_sf"/>
</dbReference>
<dbReference type="PROSITE" id="PS00197">
    <property type="entry name" value="2FE2S_FER_1"/>
    <property type="match status" value="1"/>
</dbReference>
<organism evidence="7 8">
    <name type="scientific">Ruegeria atlantica</name>
    <dbReference type="NCBI Taxonomy" id="81569"/>
    <lineage>
        <taxon>Bacteria</taxon>
        <taxon>Pseudomonadati</taxon>
        <taxon>Pseudomonadota</taxon>
        <taxon>Alphaproteobacteria</taxon>
        <taxon>Rhodobacterales</taxon>
        <taxon>Roseobacteraceae</taxon>
        <taxon>Ruegeria</taxon>
    </lineage>
</organism>
<keyword evidence="8" id="KW-1185">Reference proteome</keyword>
<keyword evidence="3 7" id="KW-0560">Oxidoreductase</keyword>
<gene>
    <name evidence="7" type="primary">cutS</name>
    <name evidence="7" type="ORF">RUM4293_04306</name>
</gene>
<dbReference type="SUPFAM" id="SSF54292">
    <property type="entry name" value="2Fe-2S ferredoxin-like"/>
    <property type="match status" value="1"/>
</dbReference>
<keyword evidence="4" id="KW-0408">Iron</keyword>
<reference evidence="8" key="1">
    <citation type="submission" date="2015-09" db="EMBL/GenBank/DDBJ databases">
        <authorList>
            <person name="Rodrigo-Torres L."/>
            <person name="Arahal D.R."/>
        </authorList>
    </citation>
    <scope>NUCLEOTIDE SEQUENCE [LARGE SCALE GENOMIC DNA]</scope>
    <source>
        <strain evidence="8">CECT 4293</strain>
    </source>
</reference>
<dbReference type="InterPro" id="IPR001041">
    <property type="entry name" value="2Fe-2S_ferredoxin-type"/>
</dbReference>
<dbReference type="InterPro" id="IPR012675">
    <property type="entry name" value="Beta-grasp_dom_sf"/>
</dbReference>
<dbReference type="GO" id="GO:0051537">
    <property type="term" value="F:2 iron, 2 sulfur cluster binding"/>
    <property type="evidence" value="ECO:0007669"/>
    <property type="project" value="UniProtKB-KW"/>
</dbReference>
<evidence type="ECO:0000256" key="4">
    <source>
        <dbReference type="ARBA" id="ARBA00023004"/>
    </source>
</evidence>
<protein>
    <submittedName>
        <fullName evidence="7">Carbon monoxide dehydrogenase small chain</fullName>
        <ecNumber evidence="7">1.2.99.2</ecNumber>
    </submittedName>
</protein>
<accession>A0A0P1EUH0</accession>
<dbReference type="FunFam" id="1.10.150.120:FF:000003">
    <property type="entry name" value="Carbon monoxide dehydrogenase, small subunit"/>
    <property type="match status" value="1"/>
</dbReference>
<evidence type="ECO:0000313" key="7">
    <source>
        <dbReference type="EMBL" id="CUH45393.1"/>
    </source>
</evidence>
<dbReference type="Gene3D" id="1.10.150.120">
    <property type="entry name" value="[2Fe-2S]-binding domain"/>
    <property type="match status" value="1"/>
</dbReference>
<dbReference type="FunFam" id="3.10.20.30:FF:000020">
    <property type="entry name" value="Xanthine dehydrogenase iron-sulfur subunit"/>
    <property type="match status" value="1"/>
</dbReference>
<dbReference type="InterPro" id="IPR051452">
    <property type="entry name" value="Diverse_Oxidoreductases"/>
</dbReference>
<evidence type="ECO:0000256" key="1">
    <source>
        <dbReference type="ARBA" id="ARBA00022714"/>
    </source>
</evidence>
<dbReference type="EC" id="1.2.99.2" evidence="7"/>
<dbReference type="GO" id="GO:0046872">
    <property type="term" value="F:metal ion binding"/>
    <property type="evidence" value="ECO:0007669"/>
    <property type="project" value="UniProtKB-KW"/>
</dbReference>
<proteinExistence type="predicted"/>
<evidence type="ECO:0000259" key="6">
    <source>
        <dbReference type="PROSITE" id="PS51085"/>
    </source>
</evidence>
<evidence type="ECO:0000256" key="3">
    <source>
        <dbReference type="ARBA" id="ARBA00023002"/>
    </source>
</evidence>
<evidence type="ECO:0000256" key="5">
    <source>
        <dbReference type="ARBA" id="ARBA00023014"/>
    </source>
</evidence>
<dbReference type="Pfam" id="PF00111">
    <property type="entry name" value="Fer2"/>
    <property type="match status" value="1"/>
</dbReference>
<keyword evidence="5" id="KW-0411">Iron-sulfur</keyword>
<keyword evidence="1" id="KW-0001">2Fe-2S</keyword>
<dbReference type="InterPro" id="IPR006058">
    <property type="entry name" value="2Fe2S_fd_BS"/>
</dbReference>
<dbReference type="AlphaFoldDB" id="A0A0P1EUH0"/>
<dbReference type="PANTHER" id="PTHR44379:SF5">
    <property type="entry name" value="OXIDOREDUCTASE WITH IRON-SULFUR SUBUNIT"/>
    <property type="match status" value="1"/>
</dbReference>
<dbReference type="PANTHER" id="PTHR44379">
    <property type="entry name" value="OXIDOREDUCTASE WITH IRON-SULFUR SUBUNIT"/>
    <property type="match status" value="1"/>
</dbReference>
<dbReference type="SUPFAM" id="SSF47741">
    <property type="entry name" value="CO dehydrogenase ISP C-domain like"/>
    <property type="match status" value="1"/>
</dbReference>
<dbReference type="Proteomes" id="UP000050786">
    <property type="component" value="Unassembled WGS sequence"/>
</dbReference>
<keyword evidence="2" id="KW-0479">Metal-binding</keyword>
<dbReference type="PROSITE" id="PS51085">
    <property type="entry name" value="2FE2S_FER_2"/>
    <property type="match status" value="1"/>
</dbReference>
<evidence type="ECO:0000256" key="2">
    <source>
        <dbReference type="ARBA" id="ARBA00022723"/>
    </source>
</evidence>
<dbReference type="EMBL" id="CYPS01000067">
    <property type="protein sequence ID" value="CUH45393.1"/>
    <property type="molecule type" value="Genomic_DNA"/>
</dbReference>
<dbReference type="Gene3D" id="3.10.20.30">
    <property type="match status" value="1"/>
</dbReference>
<feature type="domain" description="2Fe-2S ferredoxin-type" evidence="6">
    <location>
        <begin position="4"/>
        <end position="80"/>
    </location>
</feature>
<sequence length="159" mass="17094">MSKFHVSTTVNGDAVEYLCDPRETLLDCLRDKLNLTGAKEGCGTGDCGACSVSVDGRLVCSCLMLGVEADGKQIETVEGIADGDVLHPLQQKFIEHAALQCGICTPGILVAAKSLLEKNPNPTEEEARYWLAGNLCRCTGYDKIIRAVMETAEELREAS</sequence>
<dbReference type="GO" id="GO:0016491">
    <property type="term" value="F:oxidoreductase activity"/>
    <property type="evidence" value="ECO:0007669"/>
    <property type="project" value="UniProtKB-KW"/>
</dbReference>
<evidence type="ECO:0000313" key="8">
    <source>
        <dbReference type="Proteomes" id="UP000050786"/>
    </source>
</evidence>
<name>A0A0P1EUH0_9RHOB</name>
<dbReference type="Pfam" id="PF01799">
    <property type="entry name" value="Fer2_2"/>
    <property type="match status" value="1"/>
</dbReference>
<dbReference type="InterPro" id="IPR002888">
    <property type="entry name" value="2Fe-2S-bd"/>
</dbReference>
<dbReference type="RefSeq" id="WP_058275321.1">
    <property type="nucleotide sequence ID" value="NZ_CYPS01000067.1"/>
</dbReference>
<dbReference type="InterPro" id="IPR036010">
    <property type="entry name" value="2Fe-2S_ferredoxin-like_sf"/>
</dbReference>